<protein>
    <submittedName>
        <fullName evidence="2">Uncharacterized protein</fullName>
    </submittedName>
</protein>
<organism evidence="2 3">
    <name type="scientific">Brassica campestris</name>
    <name type="common">Field mustard</name>
    <dbReference type="NCBI Taxonomy" id="3711"/>
    <lineage>
        <taxon>Eukaryota</taxon>
        <taxon>Viridiplantae</taxon>
        <taxon>Streptophyta</taxon>
        <taxon>Embryophyta</taxon>
        <taxon>Tracheophyta</taxon>
        <taxon>Spermatophyta</taxon>
        <taxon>Magnoliopsida</taxon>
        <taxon>eudicotyledons</taxon>
        <taxon>Gunneridae</taxon>
        <taxon>Pentapetalae</taxon>
        <taxon>rosids</taxon>
        <taxon>malvids</taxon>
        <taxon>Brassicales</taxon>
        <taxon>Brassicaceae</taxon>
        <taxon>Brassiceae</taxon>
        <taxon>Brassica</taxon>
    </lineage>
</organism>
<keyword evidence="1" id="KW-0472">Membrane</keyword>
<keyword evidence="1" id="KW-1133">Transmembrane helix</keyword>
<evidence type="ECO:0000313" key="2">
    <source>
        <dbReference type="EMBL" id="RID79160.1"/>
    </source>
</evidence>
<evidence type="ECO:0000313" key="3">
    <source>
        <dbReference type="Proteomes" id="UP000264353"/>
    </source>
</evidence>
<name>A0A398AU93_BRACM</name>
<keyword evidence="1" id="KW-0812">Transmembrane</keyword>
<accession>A0A398AU93</accession>
<dbReference type="AlphaFoldDB" id="A0A398AU93"/>
<dbReference type="Proteomes" id="UP000264353">
    <property type="component" value="Chromosome A1"/>
</dbReference>
<sequence length="73" mass="8378">MYGAHFIGKLKIMALSEQRSNQINFSQPTIFLLHTEYSLALDPSFFLFCCFMFLLGVDFLLSFLSSKCTDNPK</sequence>
<dbReference type="EMBL" id="CM010628">
    <property type="protein sequence ID" value="RID79160.1"/>
    <property type="molecule type" value="Genomic_DNA"/>
</dbReference>
<gene>
    <name evidence="2" type="ORF">BRARA_A01924</name>
</gene>
<proteinExistence type="predicted"/>
<evidence type="ECO:0000256" key="1">
    <source>
        <dbReference type="SAM" id="Phobius"/>
    </source>
</evidence>
<reference evidence="2 3" key="1">
    <citation type="submission" date="2018-06" db="EMBL/GenBank/DDBJ databases">
        <title>WGS assembly of Brassica rapa FPsc.</title>
        <authorList>
            <person name="Bowman J."/>
            <person name="Kohchi T."/>
            <person name="Yamato K."/>
            <person name="Jenkins J."/>
            <person name="Shu S."/>
            <person name="Ishizaki K."/>
            <person name="Yamaoka S."/>
            <person name="Nishihama R."/>
            <person name="Nakamura Y."/>
            <person name="Berger F."/>
            <person name="Adam C."/>
            <person name="Aki S."/>
            <person name="Althoff F."/>
            <person name="Araki T."/>
            <person name="Arteaga-Vazquez M."/>
            <person name="Balasubrmanian S."/>
            <person name="Bauer D."/>
            <person name="Boehm C."/>
            <person name="Briginshaw L."/>
            <person name="Caballero-Perez J."/>
            <person name="Catarino B."/>
            <person name="Chen F."/>
            <person name="Chiyoda S."/>
            <person name="Chovatia M."/>
            <person name="Davies K."/>
            <person name="Delmans M."/>
            <person name="Demura T."/>
            <person name="Dierschke T."/>
            <person name="Dolan L."/>
            <person name="Dorantes-Acosta A."/>
            <person name="Eklund D."/>
            <person name="Florent S."/>
            <person name="Flores-Sandoval E."/>
            <person name="Fujiyama A."/>
            <person name="Fukuzawa H."/>
            <person name="Galik B."/>
            <person name="Grimanelli D."/>
            <person name="Grimwood J."/>
            <person name="Grossniklaus U."/>
            <person name="Hamada T."/>
            <person name="Haseloff J."/>
            <person name="Hetherington A."/>
            <person name="Higo A."/>
            <person name="Hirakawa Y."/>
            <person name="Hundley H."/>
            <person name="Ikeda Y."/>
            <person name="Inoue K."/>
            <person name="Inoue S."/>
            <person name="Ishida S."/>
            <person name="Jia Q."/>
            <person name="Kakita M."/>
            <person name="Kanazawa T."/>
            <person name="Kawai Y."/>
            <person name="Kawashima T."/>
            <person name="Kennedy M."/>
            <person name="Kinose K."/>
            <person name="Kinoshita T."/>
            <person name="Kohara Y."/>
            <person name="Koide E."/>
            <person name="Komatsu K."/>
            <person name="Kopischke S."/>
            <person name="Kubo M."/>
            <person name="Kyozuka J."/>
            <person name="Lagercrantz U."/>
            <person name="Lin S."/>
            <person name="Lindquist E."/>
            <person name="Lipzen A."/>
            <person name="Lu C."/>
            <person name="Luna E."/>
            <person name="Martienssen R."/>
            <person name="Minamino N."/>
            <person name="Mizutani M."/>
            <person name="Mizutani M."/>
            <person name="Mochizuki N."/>
            <person name="Monte I."/>
            <person name="Mosher R."/>
            <person name="Nagasaki H."/>
            <person name="Nakagami H."/>
            <person name="Naramoto S."/>
            <person name="Nishitani K."/>
            <person name="Ohtani M."/>
            <person name="Okamoto T."/>
            <person name="Okumura M."/>
            <person name="Phillips J."/>
            <person name="Pollak B."/>
            <person name="Reinders A."/>
            <person name="Roevekamp M."/>
            <person name="Sano R."/>
            <person name="Sawa S."/>
            <person name="Schmid M."/>
            <person name="Shirakawa M."/>
            <person name="Solano R."/>
            <person name="Spunde A."/>
            <person name="Suetsugu N."/>
            <person name="Sugano S."/>
            <person name="Sugiyama A."/>
            <person name="Sun R."/>
            <person name="Suzuki Y."/>
            <person name="Takenaka M."/>
            <person name="Takezawa D."/>
            <person name="Tomogane H."/>
            <person name="Tsuzuki M."/>
            <person name="Ueda T."/>
            <person name="Umeda M."/>
            <person name="Ward J."/>
            <person name="Watanabe Y."/>
            <person name="Yazaki K."/>
            <person name="Yokoyama R."/>
            <person name="Yoshitake Y."/>
            <person name="Yotsui I."/>
            <person name="Zachgo S."/>
            <person name="Schmutz J."/>
        </authorList>
    </citation>
    <scope>NUCLEOTIDE SEQUENCE [LARGE SCALE GENOMIC DNA]</scope>
    <source>
        <strain evidence="3">cv. B-3</strain>
    </source>
</reference>
<feature type="transmembrane region" description="Helical" evidence="1">
    <location>
        <begin position="45"/>
        <end position="64"/>
    </location>
</feature>